<accession>A0A380LM54</accession>
<name>A0A380LM54_9FIRM</name>
<keyword evidence="1" id="KW-0408">Iron</keyword>
<dbReference type="Gene3D" id="2.30.30.90">
    <property type="match status" value="1"/>
</dbReference>
<feature type="domain" description="Ferrous iron transporter FeoA-like" evidence="2">
    <location>
        <begin position="1"/>
        <end position="72"/>
    </location>
</feature>
<dbReference type="EMBL" id="UHFX01000003">
    <property type="protein sequence ID" value="SUO03882.1"/>
    <property type="molecule type" value="Genomic_DNA"/>
</dbReference>
<dbReference type="Proteomes" id="UP000255523">
    <property type="component" value="Unassembled WGS sequence"/>
</dbReference>
<evidence type="ECO:0000256" key="1">
    <source>
        <dbReference type="ARBA" id="ARBA00023004"/>
    </source>
</evidence>
<proteinExistence type="predicted"/>
<evidence type="ECO:0000313" key="4">
    <source>
        <dbReference type="Proteomes" id="UP000255523"/>
    </source>
</evidence>
<protein>
    <submittedName>
        <fullName evidence="3">FeoA domain</fullName>
    </submittedName>
</protein>
<reference evidence="3 4" key="1">
    <citation type="submission" date="2018-06" db="EMBL/GenBank/DDBJ databases">
        <authorList>
            <consortium name="Pathogen Informatics"/>
            <person name="Doyle S."/>
        </authorList>
    </citation>
    <scope>NUCLEOTIDE SEQUENCE [LARGE SCALE GENOMIC DNA]</scope>
    <source>
        <strain evidence="3 4">NCTC11087</strain>
    </source>
</reference>
<dbReference type="AlphaFoldDB" id="A0A380LM54"/>
<evidence type="ECO:0000313" key="3">
    <source>
        <dbReference type="EMBL" id="SUO03882.1"/>
    </source>
</evidence>
<evidence type="ECO:0000259" key="2">
    <source>
        <dbReference type="SMART" id="SM00899"/>
    </source>
</evidence>
<dbReference type="OrthoDB" id="9811076at2"/>
<dbReference type="GeneID" id="77461739"/>
<gene>
    <name evidence="3" type="ORF">NCTC11087_00762</name>
</gene>
<keyword evidence="4" id="KW-1185">Reference proteome</keyword>
<dbReference type="SUPFAM" id="SSF50037">
    <property type="entry name" value="C-terminal domain of transcriptional repressors"/>
    <property type="match status" value="1"/>
</dbReference>
<dbReference type="RefSeq" id="WP_022789914.1">
    <property type="nucleotide sequence ID" value="NZ_CALZNX010000005.1"/>
</dbReference>
<dbReference type="InterPro" id="IPR038157">
    <property type="entry name" value="FeoA_core_dom"/>
</dbReference>
<dbReference type="Pfam" id="PF04023">
    <property type="entry name" value="FeoA"/>
    <property type="match status" value="1"/>
</dbReference>
<dbReference type="GO" id="GO:0046914">
    <property type="term" value="F:transition metal ion binding"/>
    <property type="evidence" value="ECO:0007669"/>
    <property type="project" value="InterPro"/>
</dbReference>
<dbReference type="InterPro" id="IPR008988">
    <property type="entry name" value="Transcriptional_repressor_C"/>
</dbReference>
<sequence length="76" mass="8693">MKLSEGKCKKEYRILQLHVPAQTKDRLQSLGMTVHTAITIMQKKHNGTMVIDLRGTRFALGDQLTKEIEVEPCQKK</sequence>
<dbReference type="SMART" id="SM00899">
    <property type="entry name" value="FeoA"/>
    <property type="match status" value="1"/>
</dbReference>
<organism evidence="3 4">
    <name type="scientific">Faecalicoccus pleomorphus</name>
    <dbReference type="NCBI Taxonomy" id="1323"/>
    <lineage>
        <taxon>Bacteria</taxon>
        <taxon>Bacillati</taxon>
        <taxon>Bacillota</taxon>
        <taxon>Erysipelotrichia</taxon>
        <taxon>Erysipelotrichales</taxon>
        <taxon>Erysipelotrichaceae</taxon>
        <taxon>Faecalicoccus</taxon>
    </lineage>
</organism>
<dbReference type="InterPro" id="IPR007167">
    <property type="entry name" value="Fe-transptr_FeoA-like"/>
</dbReference>